<comment type="caution">
    <text evidence="4">The sequence shown here is derived from an EMBL/GenBank/DDBJ whole genome shotgun (WGS) entry which is preliminary data.</text>
</comment>
<keyword evidence="5" id="KW-1185">Reference proteome</keyword>
<evidence type="ECO:0000259" key="3">
    <source>
        <dbReference type="Pfam" id="PF13581"/>
    </source>
</evidence>
<organism evidence="4 5">
    <name type="scientific">Actinomadura logoneensis</name>
    <dbReference type="NCBI Taxonomy" id="2293572"/>
    <lineage>
        <taxon>Bacteria</taxon>
        <taxon>Bacillati</taxon>
        <taxon>Actinomycetota</taxon>
        <taxon>Actinomycetes</taxon>
        <taxon>Streptosporangiales</taxon>
        <taxon>Thermomonosporaceae</taxon>
        <taxon>Actinomadura</taxon>
    </lineage>
</organism>
<dbReference type="InterPro" id="IPR036890">
    <property type="entry name" value="HATPase_C_sf"/>
</dbReference>
<evidence type="ECO:0000256" key="2">
    <source>
        <dbReference type="SAM" id="MobiDB-lite"/>
    </source>
</evidence>
<gene>
    <name evidence="4" type="ORF">DZF91_15055</name>
</gene>
<feature type="compositionally biased region" description="Low complexity" evidence="2">
    <location>
        <begin position="124"/>
        <end position="133"/>
    </location>
</feature>
<dbReference type="Proteomes" id="UP000261811">
    <property type="component" value="Unassembled WGS sequence"/>
</dbReference>
<protein>
    <recommendedName>
        <fullName evidence="3">Histidine kinase/HSP90-like ATPase domain-containing protein</fullName>
    </recommendedName>
</protein>
<dbReference type="SUPFAM" id="SSF55874">
    <property type="entry name" value="ATPase domain of HSP90 chaperone/DNA topoisomerase II/histidine kinase"/>
    <property type="match status" value="1"/>
</dbReference>
<dbReference type="EMBL" id="QURH01000255">
    <property type="protein sequence ID" value="RFU40847.1"/>
    <property type="molecule type" value="Genomic_DNA"/>
</dbReference>
<feature type="compositionally biased region" description="Low complexity" evidence="2">
    <location>
        <begin position="80"/>
        <end position="89"/>
    </location>
</feature>
<evidence type="ECO:0000256" key="1">
    <source>
        <dbReference type="ARBA" id="ARBA00022527"/>
    </source>
</evidence>
<name>A0A372JLF4_9ACTN</name>
<feature type="domain" description="Histidine kinase/HSP90-like ATPase" evidence="3">
    <location>
        <begin position="183"/>
        <end position="292"/>
    </location>
</feature>
<keyword evidence="1" id="KW-0808">Transferase</keyword>
<reference evidence="4 5" key="1">
    <citation type="submission" date="2018-08" db="EMBL/GenBank/DDBJ databases">
        <title>Actinomadura jelena sp. nov., a novel Actinomycete isolated from soil in Chad.</title>
        <authorList>
            <person name="Shi L."/>
        </authorList>
    </citation>
    <scope>NUCLEOTIDE SEQUENCE [LARGE SCALE GENOMIC DNA]</scope>
    <source>
        <strain evidence="4 5">NEAU-G17</strain>
    </source>
</reference>
<dbReference type="AlphaFoldDB" id="A0A372JLF4"/>
<dbReference type="InterPro" id="IPR003594">
    <property type="entry name" value="HATPase_dom"/>
</dbReference>
<feature type="compositionally biased region" description="Basic residues" evidence="2">
    <location>
        <begin position="70"/>
        <end position="79"/>
    </location>
</feature>
<feature type="compositionally biased region" description="Basic residues" evidence="2">
    <location>
        <begin position="113"/>
        <end position="123"/>
    </location>
</feature>
<dbReference type="Pfam" id="PF13581">
    <property type="entry name" value="HATPase_c_2"/>
    <property type="match status" value="1"/>
</dbReference>
<dbReference type="PANTHER" id="PTHR35526">
    <property type="entry name" value="ANTI-SIGMA-F FACTOR RSBW-RELATED"/>
    <property type="match status" value="1"/>
</dbReference>
<dbReference type="CDD" id="cd16936">
    <property type="entry name" value="HATPase_RsbW-like"/>
    <property type="match status" value="1"/>
</dbReference>
<dbReference type="InterPro" id="IPR050267">
    <property type="entry name" value="Anti-sigma-factor_SerPK"/>
</dbReference>
<sequence>MHGQARRDGFTISERNQVTTDSDHRPVRTSAAGLRSRRAAGCGLEPSPGRAAHPHKEDAHENTTVSGRAGRTRGPRRPSPRTARLGLGRTRLDDLHPPLGTPQAAAGLPPARPAHRRVRHRPQAARPALLPRQLRPHPRPRHQTRPGRRRTRHAPRTLQPRRPRPDPDHHVTASPGVRHLQVFPSDTEHVAAARHWVAKLLGSAHPALDDCILLTSETCTNAVIHGGGNSVELSVETDGQTVTVAVVDGGGGTLPHYTDDPCGLGGRGLPILEALSEDWGFDVLDDGRLRVWFRLAPPS</sequence>
<accession>A0A372JLF4</accession>
<evidence type="ECO:0000313" key="4">
    <source>
        <dbReference type="EMBL" id="RFU40847.1"/>
    </source>
</evidence>
<proteinExistence type="predicted"/>
<evidence type="ECO:0000313" key="5">
    <source>
        <dbReference type="Proteomes" id="UP000261811"/>
    </source>
</evidence>
<dbReference type="Gene3D" id="3.30.565.10">
    <property type="entry name" value="Histidine kinase-like ATPase, C-terminal domain"/>
    <property type="match status" value="1"/>
</dbReference>
<keyword evidence="1" id="KW-0723">Serine/threonine-protein kinase</keyword>
<dbReference type="PANTHER" id="PTHR35526:SF3">
    <property type="entry name" value="ANTI-SIGMA-F FACTOR RSBW"/>
    <property type="match status" value="1"/>
</dbReference>
<keyword evidence="1" id="KW-0418">Kinase</keyword>
<dbReference type="GO" id="GO:0004674">
    <property type="term" value="F:protein serine/threonine kinase activity"/>
    <property type="evidence" value="ECO:0007669"/>
    <property type="project" value="UniProtKB-KW"/>
</dbReference>
<feature type="region of interest" description="Disordered" evidence="2">
    <location>
        <begin position="1"/>
        <end position="178"/>
    </location>
</feature>
<feature type="compositionally biased region" description="Basic residues" evidence="2">
    <location>
        <begin position="134"/>
        <end position="162"/>
    </location>
</feature>